<comment type="caution">
    <text evidence="2">The sequence shown here is derived from an EMBL/GenBank/DDBJ whole genome shotgun (WGS) entry which is preliminary data.</text>
</comment>
<proteinExistence type="predicted"/>
<accession>A0A934JVG2</accession>
<dbReference type="AlphaFoldDB" id="A0A934JVG2"/>
<dbReference type="EMBL" id="JAEKNR010000003">
    <property type="protein sequence ID" value="MBJ7596501.1"/>
    <property type="molecule type" value="Genomic_DNA"/>
</dbReference>
<dbReference type="Proteomes" id="UP000612893">
    <property type="component" value="Unassembled WGS sequence"/>
</dbReference>
<evidence type="ECO:0000256" key="1">
    <source>
        <dbReference type="SAM" id="MobiDB-lite"/>
    </source>
</evidence>
<sequence length="157" mass="17173">MGGKGSGGHNRLSADEHRRRGTYRAARHRQQPPELVLLPAQDSPVEPHRPLGRAGRTLWDAAAQVPWLSPADRELLLIACEMVDERVMLRVQVFQDGERLARSALRQLDAELLSTLSLLGLTPTARAGLGVDLADLAGRVSKLDALRRPDPSPLEPS</sequence>
<dbReference type="RefSeq" id="WP_338198333.1">
    <property type="nucleotide sequence ID" value="NZ_JAEKNR010000003.1"/>
</dbReference>
<reference evidence="2" key="1">
    <citation type="submission" date="2020-10" db="EMBL/GenBank/DDBJ databases">
        <title>Ca. Dormibacterota MAGs.</title>
        <authorList>
            <person name="Montgomery K."/>
        </authorList>
    </citation>
    <scope>NUCLEOTIDE SEQUENCE [LARGE SCALE GENOMIC DNA]</scope>
    <source>
        <strain evidence="2">SC8812_S17_10</strain>
    </source>
</reference>
<evidence type="ECO:0000313" key="3">
    <source>
        <dbReference type="Proteomes" id="UP000612893"/>
    </source>
</evidence>
<feature type="compositionally biased region" description="Basic residues" evidence="1">
    <location>
        <begin position="19"/>
        <end position="30"/>
    </location>
</feature>
<keyword evidence="3" id="KW-1185">Reference proteome</keyword>
<name>A0A934JVG2_9BACT</name>
<organism evidence="2 3">
    <name type="scientific">Candidatus Nephthysia bennettiae</name>
    <dbReference type="NCBI Taxonomy" id="3127016"/>
    <lineage>
        <taxon>Bacteria</taxon>
        <taxon>Bacillati</taxon>
        <taxon>Candidatus Dormiibacterota</taxon>
        <taxon>Candidatus Dormibacteria</taxon>
        <taxon>Candidatus Dormibacterales</taxon>
        <taxon>Candidatus Dormibacteraceae</taxon>
        <taxon>Candidatus Nephthysia</taxon>
    </lineage>
</organism>
<evidence type="ECO:0000313" key="2">
    <source>
        <dbReference type="EMBL" id="MBJ7596501.1"/>
    </source>
</evidence>
<gene>
    <name evidence="2" type="ORF">JF922_00205</name>
</gene>
<protein>
    <submittedName>
        <fullName evidence="2">P27 family phage terminase small subunit</fullName>
    </submittedName>
</protein>
<feature type="region of interest" description="Disordered" evidence="1">
    <location>
        <begin position="1"/>
        <end position="36"/>
    </location>
</feature>